<dbReference type="HOGENOM" id="CLU_096410_3_0_2"/>
<feature type="transmembrane region" description="Helical" evidence="8">
    <location>
        <begin position="106"/>
        <end position="127"/>
    </location>
</feature>
<keyword evidence="3 8" id="KW-0812">Transmembrane</keyword>
<dbReference type="HAMAP" id="MF_01521">
    <property type="entry name" value="MntP_pump"/>
    <property type="match status" value="1"/>
</dbReference>
<feature type="transmembrane region" description="Helical" evidence="8">
    <location>
        <begin position="39"/>
        <end position="56"/>
    </location>
</feature>
<comment type="function">
    <text evidence="8">Probably functions as a manganese efflux pump.</text>
</comment>
<evidence type="ECO:0000313" key="10">
    <source>
        <dbReference type="Proteomes" id="UP000033058"/>
    </source>
</evidence>
<reference evidence="9 10" key="1">
    <citation type="submission" date="2014-07" db="EMBL/GenBank/DDBJ databases">
        <title>Methanogenic archaea and the global carbon cycle.</title>
        <authorList>
            <person name="Henriksen J.R."/>
            <person name="Luke J."/>
            <person name="Reinhart S."/>
            <person name="Benedict M.N."/>
            <person name="Youngblut N.D."/>
            <person name="Metcalf M.E."/>
            <person name="Whitaker R.J."/>
            <person name="Metcalf W.W."/>
        </authorList>
    </citation>
    <scope>NUCLEOTIDE SEQUENCE [LARGE SCALE GENOMIC DNA]</scope>
    <source>
        <strain evidence="9 10">WWM610</strain>
    </source>
</reference>
<feature type="transmembrane region" description="Helical" evidence="8">
    <location>
        <begin position="134"/>
        <end position="153"/>
    </location>
</feature>
<dbReference type="GO" id="GO:0005384">
    <property type="term" value="F:manganese ion transmembrane transporter activity"/>
    <property type="evidence" value="ECO:0007669"/>
    <property type="project" value="UniProtKB-UniRule"/>
</dbReference>
<evidence type="ECO:0000256" key="5">
    <source>
        <dbReference type="ARBA" id="ARBA00023065"/>
    </source>
</evidence>
<feature type="transmembrane region" description="Helical" evidence="8">
    <location>
        <begin position="68"/>
        <end position="86"/>
    </location>
</feature>
<evidence type="ECO:0000256" key="2">
    <source>
        <dbReference type="ARBA" id="ARBA00022475"/>
    </source>
</evidence>
<protein>
    <recommendedName>
        <fullName evidence="8">Putative manganese efflux pump MntP</fullName>
    </recommendedName>
</protein>
<dbReference type="EMBL" id="CP009509">
    <property type="protein sequence ID" value="AKB39661.1"/>
    <property type="molecule type" value="Genomic_DNA"/>
</dbReference>
<dbReference type="GeneID" id="24850296"/>
<dbReference type="PATRIC" id="fig|1434117.4.peg.826"/>
<dbReference type="RefSeq" id="WP_015411245.1">
    <property type="nucleotide sequence ID" value="NZ_CP009509.1"/>
</dbReference>
<keyword evidence="7 8" id="KW-0464">Manganese</keyword>
<accession>A0A0E3LEV1</accession>
<evidence type="ECO:0000256" key="8">
    <source>
        <dbReference type="HAMAP-Rule" id="MF_01521"/>
    </source>
</evidence>
<organism evidence="9 10">
    <name type="scientific">Methanosarcina mazei WWM610</name>
    <dbReference type="NCBI Taxonomy" id="1434117"/>
    <lineage>
        <taxon>Archaea</taxon>
        <taxon>Methanobacteriati</taxon>
        <taxon>Methanobacteriota</taxon>
        <taxon>Stenosarchaea group</taxon>
        <taxon>Methanomicrobia</taxon>
        <taxon>Methanosarcinales</taxon>
        <taxon>Methanosarcinaceae</taxon>
        <taxon>Methanosarcina</taxon>
    </lineage>
</organism>
<proteinExistence type="inferred from homology"/>
<keyword evidence="6 8" id="KW-0472">Membrane</keyword>
<evidence type="ECO:0000256" key="7">
    <source>
        <dbReference type="ARBA" id="ARBA00023211"/>
    </source>
</evidence>
<dbReference type="Pfam" id="PF02659">
    <property type="entry name" value="Mntp"/>
    <property type="match status" value="1"/>
</dbReference>
<gene>
    <name evidence="8" type="primary">mntP</name>
    <name evidence="9" type="ORF">MSMAW_0670</name>
</gene>
<keyword evidence="5 8" id="KW-0406">Ion transport</keyword>
<dbReference type="PANTHER" id="PTHR35529">
    <property type="entry name" value="MANGANESE EFFLUX PUMP MNTP-RELATED"/>
    <property type="match status" value="1"/>
</dbReference>
<evidence type="ECO:0000256" key="3">
    <source>
        <dbReference type="ARBA" id="ARBA00022692"/>
    </source>
</evidence>
<keyword evidence="1 8" id="KW-0813">Transport</keyword>
<dbReference type="AlphaFoldDB" id="A0A0E3LEV1"/>
<evidence type="ECO:0000256" key="4">
    <source>
        <dbReference type="ARBA" id="ARBA00022989"/>
    </source>
</evidence>
<comment type="similarity">
    <text evidence="8">Belongs to the MntP (TC 9.B.29) family.</text>
</comment>
<keyword evidence="2 8" id="KW-1003">Cell membrane</keyword>
<evidence type="ECO:0000256" key="6">
    <source>
        <dbReference type="ARBA" id="ARBA00023136"/>
    </source>
</evidence>
<dbReference type="PANTHER" id="PTHR35529:SF1">
    <property type="entry name" value="MANGANESE EFFLUX PUMP MNTP-RELATED"/>
    <property type="match status" value="1"/>
</dbReference>
<evidence type="ECO:0000256" key="1">
    <source>
        <dbReference type="ARBA" id="ARBA00022448"/>
    </source>
</evidence>
<keyword evidence="4 8" id="KW-1133">Transmembrane helix</keyword>
<evidence type="ECO:0000313" key="9">
    <source>
        <dbReference type="EMBL" id="AKB39661.1"/>
    </source>
</evidence>
<dbReference type="InterPro" id="IPR022929">
    <property type="entry name" value="Put_MntP"/>
</dbReference>
<dbReference type="GO" id="GO:0005886">
    <property type="term" value="C:plasma membrane"/>
    <property type="evidence" value="ECO:0007669"/>
    <property type="project" value="UniProtKB-SubCell"/>
</dbReference>
<sequence length="186" mass="19621">MSFLTNFLLGLGLAMDAFAVSMSSGTTVRPFKISDALKLAVFFGGFQALMPVLGWVGGSAVSGFVSDYAPLIAFGLLAFIGGKMIYEALYGDPDGKVNSLNYSMLFLLAVATSIDALAVGISFAFLGTPILEPVIIIGCVTFVMSFCGAVLGYRIGHFFENEVEILGGLILIGLGVKILAEHMAWI</sequence>
<name>A0A0E3LEV1_METMZ</name>
<dbReference type="InterPro" id="IPR003810">
    <property type="entry name" value="Mntp/YtaF"/>
</dbReference>
<comment type="subcellular location">
    <subcellularLocation>
        <location evidence="8">Cell membrane</location>
        <topology evidence="8">Multi-pass membrane protein</topology>
    </subcellularLocation>
</comment>
<feature type="transmembrane region" description="Helical" evidence="8">
    <location>
        <begin position="165"/>
        <end position="185"/>
    </location>
</feature>
<dbReference type="Proteomes" id="UP000033058">
    <property type="component" value="Chromosome"/>
</dbReference>